<name>A0A4R5KHJ6_9MICC</name>
<reference evidence="5 6" key="1">
    <citation type="submission" date="2019-03" db="EMBL/GenBank/DDBJ databases">
        <title>Whole genome sequence of Arthrobacter sp JH1-1.</title>
        <authorList>
            <person name="Trinh H.N."/>
        </authorList>
    </citation>
    <scope>NUCLEOTIDE SEQUENCE [LARGE SCALE GENOMIC DNA]</scope>
    <source>
        <strain evidence="5 6">JH1-1</strain>
    </source>
</reference>
<dbReference type="PANTHER" id="PTHR45947">
    <property type="entry name" value="SULFOQUINOVOSYL TRANSFERASE SQD2"/>
    <property type="match status" value="1"/>
</dbReference>
<evidence type="ECO:0000313" key="6">
    <source>
        <dbReference type="Proteomes" id="UP000295511"/>
    </source>
</evidence>
<dbReference type="InterPro" id="IPR028098">
    <property type="entry name" value="Glyco_trans_4-like_N"/>
</dbReference>
<dbReference type="Pfam" id="PF00534">
    <property type="entry name" value="Glycos_transf_1"/>
    <property type="match status" value="1"/>
</dbReference>
<keyword evidence="6" id="KW-1185">Reference proteome</keyword>
<dbReference type="SUPFAM" id="SSF53756">
    <property type="entry name" value="UDP-Glycosyltransferase/glycogen phosphorylase"/>
    <property type="match status" value="1"/>
</dbReference>
<organism evidence="5 6">
    <name type="scientific">Arthrobacter terricola</name>
    <dbReference type="NCBI Taxonomy" id="2547396"/>
    <lineage>
        <taxon>Bacteria</taxon>
        <taxon>Bacillati</taxon>
        <taxon>Actinomycetota</taxon>
        <taxon>Actinomycetes</taxon>
        <taxon>Micrococcales</taxon>
        <taxon>Micrococcaceae</taxon>
        <taxon>Arthrobacter</taxon>
    </lineage>
</organism>
<dbReference type="GO" id="GO:1901137">
    <property type="term" value="P:carbohydrate derivative biosynthetic process"/>
    <property type="evidence" value="ECO:0007669"/>
    <property type="project" value="UniProtKB-ARBA"/>
</dbReference>
<dbReference type="Gene3D" id="3.40.50.2000">
    <property type="entry name" value="Glycogen Phosphorylase B"/>
    <property type="match status" value="2"/>
</dbReference>
<keyword evidence="2 5" id="KW-0808">Transferase</keyword>
<gene>
    <name evidence="5" type="ORF">E1809_12865</name>
</gene>
<dbReference type="RefSeq" id="WP_133204632.1">
    <property type="nucleotide sequence ID" value="NZ_SMRU01000014.1"/>
</dbReference>
<comment type="caution">
    <text evidence="5">The sequence shown here is derived from an EMBL/GenBank/DDBJ whole genome shotgun (WGS) entry which is preliminary data.</text>
</comment>
<dbReference type="PANTHER" id="PTHR45947:SF13">
    <property type="entry name" value="TRANSFERASE"/>
    <property type="match status" value="1"/>
</dbReference>
<proteinExistence type="predicted"/>
<evidence type="ECO:0000259" key="3">
    <source>
        <dbReference type="Pfam" id="PF00534"/>
    </source>
</evidence>
<sequence>MVSKFREFQGGVEAHLRDLMGGLTELGHQVELFSSEDVPGNGGFSTEAGGFGSKARSVASLFWNSSARKSLAKAIEGFEPDLVHYHSIYHQLSPSVLGVSRVPTVMTLHDYKLVAPCYSLYRDSRICTDCVGLRFPLPAILNRCVKQSAVASAVCSSEQVFYKNRYLESVDRFIVPSAYLQGMLIESGVPADQMAVVPWGVPADSLRGDSAEASEHQDSRFLLYAGRLHESKGLRHLLEAWSALEVKGGYRLLVVGGGPLESEVKAASSADSTIEYMGLVNRDRLLDLIAMSTATVMPSIVPETMGLAALESLVRGIPVVLTGSGALSELAGAGVIEVDPETLVTSLRETFSKIVSDPTFLRMQRSELAKRDLSMYTQAAMVGRVMEVYEATMRSCTNSAIGA</sequence>
<keyword evidence="1" id="KW-0328">Glycosyltransferase</keyword>
<dbReference type="AlphaFoldDB" id="A0A4R5KHJ6"/>
<dbReference type="InterPro" id="IPR001296">
    <property type="entry name" value="Glyco_trans_1"/>
</dbReference>
<feature type="domain" description="Glycosyltransferase subfamily 4-like N-terminal" evidence="4">
    <location>
        <begin position="10"/>
        <end position="204"/>
    </location>
</feature>
<dbReference type="CDD" id="cd03801">
    <property type="entry name" value="GT4_PimA-like"/>
    <property type="match status" value="1"/>
</dbReference>
<dbReference type="InterPro" id="IPR050194">
    <property type="entry name" value="Glycosyltransferase_grp1"/>
</dbReference>
<dbReference type="Proteomes" id="UP000295511">
    <property type="component" value="Unassembled WGS sequence"/>
</dbReference>
<feature type="domain" description="Glycosyl transferase family 1" evidence="3">
    <location>
        <begin position="215"/>
        <end position="365"/>
    </location>
</feature>
<evidence type="ECO:0000259" key="4">
    <source>
        <dbReference type="Pfam" id="PF13439"/>
    </source>
</evidence>
<protein>
    <submittedName>
        <fullName evidence="5">Glycosyltransferase</fullName>
    </submittedName>
</protein>
<dbReference type="EMBL" id="SMRU01000014">
    <property type="protein sequence ID" value="TDF94911.1"/>
    <property type="molecule type" value="Genomic_DNA"/>
</dbReference>
<accession>A0A4R5KHJ6</accession>
<dbReference type="Pfam" id="PF13439">
    <property type="entry name" value="Glyco_transf_4"/>
    <property type="match status" value="1"/>
</dbReference>
<evidence type="ECO:0000256" key="2">
    <source>
        <dbReference type="ARBA" id="ARBA00022679"/>
    </source>
</evidence>
<evidence type="ECO:0000256" key="1">
    <source>
        <dbReference type="ARBA" id="ARBA00022676"/>
    </source>
</evidence>
<dbReference type="GO" id="GO:0016757">
    <property type="term" value="F:glycosyltransferase activity"/>
    <property type="evidence" value="ECO:0007669"/>
    <property type="project" value="UniProtKB-KW"/>
</dbReference>
<evidence type="ECO:0000313" key="5">
    <source>
        <dbReference type="EMBL" id="TDF94911.1"/>
    </source>
</evidence>
<dbReference type="OrthoDB" id="3268555at2"/>